<name>A0A9J5YZF1_SOLCO</name>
<evidence type="ECO:0000313" key="1">
    <source>
        <dbReference type="EMBL" id="KAG5604468.1"/>
    </source>
</evidence>
<proteinExistence type="predicted"/>
<keyword evidence="2" id="KW-1185">Reference proteome</keyword>
<gene>
    <name evidence="1" type="ORF">H5410_025960</name>
</gene>
<sequence>MELNALVEDSLHRNFRKKKNEVKDKLRLEFAAGLNVSLRRQTSRQVVLKLNYLGVVATTRHMSGLLDPFCA</sequence>
<evidence type="ECO:0000313" key="2">
    <source>
        <dbReference type="Proteomes" id="UP000824120"/>
    </source>
</evidence>
<organism evidence="1 2">
    <name type="scientific">Solanum commersonii</name>
    <name type="common">Commerson's wild potato</name>
    <name type="synonym">Commerson's nightshade</name>
    <dbReference type="NCBI Taxonomy" id="4109"/>
    <lineage>
        <taxon>Eukaryota</taxon>
        <taxon>Viridiplantae</taxon>
        <taxon>Streptophyta</taxon>
        <taxon>Embryophyta</taxon>
        <taxon>Tracheophyta</taxon>
        <taxon>Spermatophyta</taxon>
        <taxon>Magnoliopsida</taxon>
        <taxon>eudicotyledons</taxon>
        <taxon>Gunneridae</taxon>
        <taxon>Pentapetalae</taxon>
        <taxon>asterids</taxon>
        <taxon>lamiids</taxon>
        <taxon>Solanales</taxon>
        <taxon>Solanaceae</taxon>
        <taxon>Solanoideae</taxon>
        <taxon>Solaneae</taxon>
        <taxon>Solanum</taxon>
    </lineage>
</organism>
<protein>
    <submittedName>
        <fullName evidence="1">Uncharacterized protein</fullName>
    </submittedName>
</protein>
<dbReference type="Proteomes" id="UP000824120">
    <property type="component" value="Chromosome 5"/>
</dbReference>
<reference evidence="1 2" key="1">
    <citation type="submission" date="2020-09" db="EMBL/GenBank/DDBJ databases">
        <title>De no assembly of potato wild relative species, Solanum commersonii.</title>
        <authorList>
            <person name="Cho K."/>
        </authorList>
    </citation>
    <scope>NUCLEOTIDE SEQUENCE [LARGE SCALE GENOMIC DNA]</scope>
    <source>
        <strain evidence="1">LZ3.2</strain>
        <tissue evidence="1">Leaf</tissue>
    </source>
</reference>
<accession>A0A9J5YZF1</accession>
<dbReference type="AlphaFoldDB" id="A0A9J5YZF1"/>
<dbReference type="EMBL" id="JACXVP010000005">
    <property type="protein sequence ID" value="KAG5604468.1"/>
    <property type="molecule type" value="Genomic_DNA"/>
</dbReference>
<comment type="caution">
    <text evidence="1">The sequence shown here is derived from an EMBL/GenBank/DDBJ whole genome shotgun (WGS) entry which is preliminary data.</text>
</comment>